<protein>
    <submittedName>
        <fullName evidence="2">Serine/threonine protein phosphatase</fullName>
    </submittedName>
</protein>
<dbReference type="RefSeq" id="WP_228855552.1">
    <property type="nucleotide sequence ID" value="NZ_AP024086.1"/>
</dbReference>
<name>A0A8D5FEP2_9BACT</name>
<dbReference type="AlphaFoldDB" id="A0A8D5FEP2"/>
<gene>
    <name evidence="2" type="ORF">DGMP_00040</name>
</gene>
<accession>A0A8D5FEP2</accession>
<dbReference type="Pfam" id="PF00149">
    <property type="entry name" value="Metallophos"/>
    <property type="match status" value="1"/>
</dbReference>
<dbReference type="GO" id="GO:0016787">
    <property type="term" value="F:hydrolase activity"/>
    <property type="evidence" value="ECO:0007669"/>
    <property type="project" value="InterPro"/>
</dbReference>
<sequence>MKIIAFGDIHMATSRVGTIPEIEKADLILLTGDLTNHGSESDVRKVLDEIITINPRILALFGNLDRKSVNTCLDQLDINLHGQARLIGSKLLILGVGGSNPTPFNTPSEFSEKELATLLQGAWKKGSNLLQQIENDTSNKIPTILVSHPPPYNTTTDRVRSGRHVGSKAVRTFIEQHQPDICITGHIHESKGADRIGNTRIYNPGMLQHGGWVTLYLKHSQLHVTLQ</sequence>
<evidence type="ECO:0000313" key="3">
    <source>
        <dbReference type="Proteomes" id="UP000826725"/>
    </source>
</evidence>
<organism evidence="2 3">
    <name type="scientific">Desulfomarina profundi</name>
    <dbReference type="NCBI Taxonomy" id="2772557"/>
    <lineage>
        <taxon>Bacteria</taxon>
        <taxon>Pseudomonadati</taxon>
        <taxon>Thermodesulfobacteriota</taxon>
        <taxon>Desulfobulbia</taxon>
        <taxon>Desulfobulbales</taxon>
        <taxon>Desulfobulbaceae</taxon>
        <taxon>Desulfomarina</taxon>
    </lineage>
</organism>
<dbReference type="InterPro" id="IPR004843">
    <property type="entry name" value="Calcineurin-like_PHP"/>
</dbReference>
<dbReference type="Proteomes" id="UP000826725">
    <property type="component" value="Chromosome"/>
</dbReference>
<dbReference type="PANTHER" id="PTHR37523:SF1">
    <property type="entry name" value="CALCINEURIN-LIKE PHOSPHOESTERASE DOMAIN-CONTAINING PROTEIN"/>
    <property type="match status" value="1"/>
</dbReference>
<proteinExistence type="predicted"/>
<dbReference type="KEGG" id="dbk:DGMP_00040"/>
<reference evidence="2" key="1">
    <citation type="submission" date="2020-09" db="EMBL/GenBank/DDBJ databases">
        <title>Desulfogranum mesoprofundum gen. nov., sp. nov., a novel mesophilic, sulfate-reducing chemolithoautotroph isolated from a deep-sea hydrothermal vent chimney in the Suiyo Seamount.</title>
        <authorList>
            <person name="Hashimoto Y."/>
            <person name="Nakagawa S."/>
        </authorList>
    </citation>
    <scope>NUCLEOTIDE SEQUENCE</scope>
    <source>
        <strain evidence="2">KT2</strain>
    </source>
</reference>
<evidence type="ECO:0000259" key="1">
    <source>
        <dbReference type="Pfam" id="PF00149"/>
    </source>
</evidence>
<feature type="domain" description="Calcineurin-like phosphoesterase" evidence="1">
    <location>
        <begin position="1"/>
        <end position="189"/>
    </location>
</feature>
<dbReference type="EMBL" id="AP024086">
    <property type="protein sequence ID" value="BCL59311.1"/>
    <property type="molecule type" value="Genomic_DNA"/>
</dbReference>
<dbReference type="PANTHER" id="PTHR37523">
    <property type="entry name" value="METALLOPHOSPHOESTERASE"/>
    <property type="match status" value="1"/>
</dbReference>
<keyword evidence="3" id="KW-1185">Reference proteome</keyword>
<evidence type="ECO:0000313" key="2">
    <source>
        <dbReference type="EMBL" id="BCL59311.1"/>
    </source>
</evidence>